<sequence>MIDSPIYNPKYDESSENLLKVHQIINFKMFKINCQVRVLDNTSVWRDAIIKEIKDDNYVVHFLNFTNKFNGQYSKELIRNKCEEKLIQRNVLEVNSLELKNLIFNDKVILKHENISKEGTVLQNDPYLYIVKIKEFGCLDVPYESISKTSKSVGFKKHLSLTQTDSESCSKKLKKTCLSNSNSMNNLNETSIIQKNTSDDTILIQAEFNSITKKKFKVKLDAMFIESSIQLRTFAASIFEPLNEGTNFLSNNHQSHHQQVYIQSNIQSTETQRAQNDQESDFENSEFSRDKSSRPIFECQNNLEISPQSFNYNNKQAEKPPICSDSVYFDQNISSQHLSQLGTPFQSNSQNNVQSVNLVNQHQPVYQSLLPYNQLSQTNTVALYGSQLSSINQSSSISQSPSLSQLNQSSNYQLRSPIRTDFKSIDNYIQNKSCSEYEFLSQEEIQLLINNNKEAHLFASSLMIKIFNVNELKGRNVYGRGPESLGKIALD</sequence>
<feature type="compositionally biased region" description="Polar residues" evidence="1">
    <location>
        <begin position="267"/>
        <end position="277"/>
    </location>
</feature>
<dbReference type="AlphaFoldDB" id="A0A813TZ12"/>
<comment type="caution">
    <text evidence="2">The sequence shown here is derived from an EMBL/GenBank/DDBJ whole genome shotgun (WGS) entry which is preliminary data.</text>
</comment>
<evidence type="ECO:0000313" key="2">
    <source>
        <dbReference type="EMBL" id="CAF0820657.1"/>
    </source>
</evidence>
<accession>A0A813TZ12</accession>
<protein>
    <submittedName>
        <fullName evidence="2">Uncharacterized protein</fullName>
    </submittedName>
</protein>
<evidence type="ECO:0000256" key="1">
    <source>
        <dbReference type="SAM" id="MobiDB-lite"/>
    </source>
</evidence>
<feature type="region of interest" description="Disordered" evidence="1">
    <location>
        <begin position="267"/>
        <end position="293"/>
    </location>
</feature>
<dbReference type="Proteomes" id="UP000663879">
    <property type="component" value="Unassembled WGS sequence"/>
</dbReference>
<dbReference type="InterPro" id="IPR016197">
    <property type="entry name" value="Chromo-like_dom_sf"/>
</dbReference>
<reference evidence="2" key="1">
    <citation type="submission" date="2021-02" db="EMBL/GenBank/DDBJ databases">
        <authorList>
            <person name="Nowell W R."/>
        </authorList>
    </citation>
    <scope>NUCLEOTIDE SEQUENCE</scope>
    <source>
        <strain evidence="2">Ploen Becks lab</strain>
    </source>
</reference>
<dbReference type="EMBL" id="CAJNOC010000952">
    <property type="protein sequence ID" value="CAF0820657.1"/>
    <property type="molecule type" value="Genomic_DNA"/>
</dbReference>
<keyword evidence="3" id="KW-1185">Reference proteome</keyword>
<evidence type="ECO:0000313" key="3">
    <source>
        <dbReference type="Proteomes" id="UP000663879"/>
    </source>
</evidence>
<gene>
    <name evidence="2" type="ORF">OXX778_LOCUS7449</name>
</gene>
<dbReference type="SUPFAM" id="SSF54160">
    <property type="entry name" value="Chromo domain-like"/>
    <property type="match status" value="1"/>
</dbReference>
<name>A0A813TZ12_9BILA</name>
<proteinExistence type="predicted"/>
<organism evidence="2 3">
    <name type="scientific">Brachionus calyciflorus</name>
    <dbReference type="NCBI Taxonomy" id="104777"/>
    <lineage>
        <taxon>Eukaryota</taxon>
        <taxon>Metazoa</taxon>
        <taxon>Spiralia</taxon>
        <taxon>Gnathifera</taxon>
        <taxon>Rotifera</taxon>
        <taxon>Eurotatoria</taxon>
        <taxon>Monogononta</taxon>
        <taxon>Pseudotrocha</taxon>
        <taxon>Ploima</taxon>
        <taxon>Brachionidae</taxon>
        <taxon>Brachionus</taxon>
    </lineage>
</organism>